<keyword evidence="3" id="KW-0393">Immunoglobulin domain</keyword>
<dbReference type="PANTHER" id="PTHR19367:SF18">
    <property type="entry name" value="T CELL RECEPTOR ALPHA VARIABLE 16"/>
    <property type="match status" value="1"/>
</dbReference>
<evidence type="ECO:0000256" key="5">
    <source>
        <dbReference type="SAM" id="SignalP"/>
    </source>
</evidence>
<keyword evidence="2" id="KW-0391">Immunity</keyword>
<proteinExistence type="predicted"/>
<reference evidence="6" key="1">
    <citation type="submission" date="2025-08" db="UniProtKB">
        <authorList>
            <consortium name="Ensembl"/>
        </authorList>
    </citation>
    <scope>IDENTIFICATION</scope>
</reference>
<dbReference type="InterPro" id="IPR051287">
    <property type="entry name" value="TCR_variable_region"/>
</dbReference>
<keyword evidence="2" id="KW-1064">Adaptive immunity</keyword>
<evidence type="ECO:0000256" key="1">
    <source>
        <dbReference type="ARBA" id="ARBA00022729"/>
    </source>
</evidence>
<accession>A0A8C8SHN5</accession>
<dbReference type="Gene3D" id="2.60.40.10">
    <property type="entry name" value="Immunoglobulins"/>
    <property type="match status" value="1"/>
</dbReference>
<feature type="region of interest" description="Disordered" evidence="4">
    <location>
        <begin position="131"/>
        <end position="158"/>
    </location>
</feature>
<dbReference type="Ensembl" id="ENSPCET00000021746.1">
    <property type="protein sequence ID" value="ENSPCEP00000021015.1"/>
    <property type="gene ID" value="ENSPCEG00000016206.1"/>
</dbReference>
<evidence type="ECO:0000313" key="7">
    <source>
        <dbReference type="Proteomes" id="UP000694393"/>
    </source>
</evidence>
<keyword evidence="1 5" id="KW-0732">Signal</keyword>
<evidence type="ECO:0000256" key="4">
    <source>
        <dbReference type="SAM" id="MobiDB-lite"/>
    </source>
</evidence>
<organism evidence="6 7">
    <name type="scientific">Pelusios castaneus</name>
    <name type="common">West African mud turtle</name>
    <dbReference type="NCBI Taxonomy" id="367368"/>
    <lineage>
        <taxon>Eukaryota</taxon>
        <taxon>Metazoa</taxon>
        <taxon>Chordata</taxon>
        <taxon>Craniata</taxon>
        <taxon>Vertebrata</taxon>
        <taxon>Euteleostomi</taxon>
        <taxon>Archelosauria</taxon>
        <taxon>Testudinata</taxon>
        <taxon>Testudines</taxon>
        <taxon>Pleurodira</taxon>
        <taxon>Pelomedusidae</taxon>
        <taxon>Pelusios</taxon>
    </lineage>
</organism>
<feature type="signal peptide" evidence="5">
    <location>
        <begin position="1"/>
        <end position="25"/>
    </location>
</feature>
<reference evidence="6" key="2">
    <citation type="submission" date="2025-09" db="UniProtKB">
        <authorList>
            <consortium name="Ensembl"/>
        </authorList>
    </citation>
    <scope>IDENTIFICATION</scope>
</reference>
<feature type="chain" id="PRO_5034236001" description="Ig-like domain-containing protein" evidence="5">
    <location>
        <begin position="26"/>
        <end position="158"/>
    </location>
</feature>
<dbReference type="PANTHER" id="PTHR19367">
    <property type="entry name" value="T-CELL RECEPTOR ALPHA CHAIN V REGION"/>
    <property type="match status" value="1"/>
</dbReference>
<evidence type="ECO:0000313" key="6">
    <source>
        <dbReference type="Ensembl" id="ENSPCEP00000021015.1"/>
    </source>
</evidence>
<dbReference type="InterPro" id="IPR013783">
    <property type="entry name" value="Ig-like_fold"/>
</dbReference>
<protein>
    <recommendedName>
        <fullName evidence="8">Ig-like domain-containing protein</fullName>
    </recommendedName>
</protein>
<evidence type="ECO:0008006" key="8">
    <source>
        <dbReference type="Google" id="ProtNLM"/>
    </source>
</evidence>
<dbReference type="GO" id="GO:0002250">
    <property type="term" value="P:adaptive immune response"/>
    <property type="evidence" value="ECO:0007669"/>
    <property type="project" value="UniProtKB-KW"/>
</dbReference>
<name>A0A8C8SHN5_9SAUR</name>
<feature type="compositionally biased region" description="Basic and acidic residues" evidence="4">
    <location>
        <begin position="136"/>
        <end position="158"/>
    </location>
</feature>
<sequence length="158" mass="17889">GDSLQNHLLLGIETLLLFMIKSGFTEKTHGDSVHQTEGYIVISQWDPVVLNCSYKSSFTAFPFWYVQYPNGHPKIFLRDTGREDSDEGIVKGFNAEHDEPKKSFHMWKPSSELSDSATYYCIARDTVTRTSGGTEQKARKSREAVTGSYKRETRGLIS</sequence>
<evidence type="ECO:0000256" key="3">
    <source>
        <dbReference type="ARBA" id="ARBA00023319"/>
    </source>
</evidence>
<dbReference type="Proteomes" id="UP000694393">
    <property type="component" value="Unplaced"/>
</dbReference>
<dbReference type="InterPro" id="IPR036179">
    <property type="entry name" value="Ig-like_dom_sf"/>
</dbReference>
<dbReference type="AlphaFoldDB" id="A0A8C8SHN5"/>
<keyword evidence="7" id="KW-1185">Reference proteome</keyword>
<dbReference type="SUPFAM" id="SSF48726">
    <property type="entry name" value="Immunoglobulin"/>
    <property type="match status" value="1"/>
</dbReference>
<evidence type="ECO:0000256" key="2">
    <source>
        <dbReference type="ARBA" id="ARBA00023130"/>
    </source>
</evidence>